<name>A0A8J2V166_9PROT</name>
<dbReference type="GO" id="GO:0006508">
    <property type="term" value="P:proteolysis"/>
    <property type="evidence" value="ECO:0007669"/>
    <property type="project" value="InterPro"/>
</dbReference>
<evidence type="ECO:0000313" key="1">
    <source>
        <dbReference type="EMBL" id="GGD01262.1"/>
    </source>
</evidence>
<keyword evidence="2" id="KW-1185">Reference proteome</keyword>
<dbReference type="AlphaFoldDB" id="A0A8J2V166"/>
<proteinExistence type="predicted"/>
<dbReference type="EMBL" id="BMGH01000001">
    <property type="protein sequence ID" value="GGD01262.1"/>
    <property type="molecule type" value="Genomic_DNA"/>
</dbReference>
<protein>
    <recommendedName>
        <fullName evidence="3">Aspartyl protease</fullName>
    </recommendedName>
</protein>
<dbReference type="Gene3D" id="2.40.70.10">
    <property type="entry name" value="Acid Proteases"/>
    <property type="match status" value="2"/>
</dbReference>
<dbReference type="Proteomes" id="UP000613582">
    <property type="component" value="Unassembled WGS sequence"/>
</dbReference>
<dbReference type="PROSITE" id="PS00141">
    <property type="entry name" value="ASP_PROTEASE"/>
    <property type="match status" value="1"/>
</dbReference>
<dbReference type="Pfam" id="PF13650">
    <property type="entry name" value="Asp_protease_2"/>
    <property type="match status" value="1"/>
</dbReference>
<organism evidence="1 2">
    <name type="scientific">Aquisalinus flavus</name>
    <dbReference type="NCBI Taxonomy" id="1526572"/>
    <lineage>
        <taxon>Bacteria</taxon>
        <taxon>Pseudomonadati</taxon>
        <taxon>Pseudomonadota</taxon>
        <taxon>Alphaproteobacteria</taxon>
        <taxon>Parvularculales</taxon>
        <taxon>Parvularculaceae</taxon>
        <taxon>Aquisalinus</taxon>
    </lineage>
</organism>
<comment type="caution">
    <text evidence="1">The sequence shown here is derived from an EMBL/GenBank/DDBJ whole genome shotgun (WGS) entry which is preliminary data.</text>
</comment>
<sequence>MLLLVLVTLGLTSCATHRIEDDFIQLREDGAIVVPVSFTDDGGMLIDVLVDGEGPYPFLVDTGSTTSAIFNDARARLGIDVIPGRQVQVRGIVGTAMRPVIRVGSIDIGPIREEDKLLVVLDSRRQNAGETASGLIGLDILGDFALAWYPEERSFYFIPHRSLVPYVETGWIEVPLRRDPYGAGLEELYFADVEIDGRTIPGLVDLGSAFTLMNWADIQHPSLQERRRMLRRDWQLQGAVDEFLPTVASIYPVLRIGDYAYYDHMVLVHEFDSANISGAAGQPLFIAGASMFAGHDFIMDFAGQKLYLSRSTMDRPNRSTTGTRLRSYATESYNVKSFRWND</sequence>
<dbReference type="InterPro" id="IPR021109">
    <property type="entry name" value="Peptidase_aspartic_dom_sf"/>
</dbReference>
<accession>A0A8J2V166</accession>
<dbReference type="SUPFAM" id="SSF50630">
    <property type="entry name" value="Acid proteases"/>
    <property type="match status" value="2"/>
</dbReference>
<reference evidence="1" key="1">
    <citation type="journal article" date="2014" name="Int. J. Syst. Evol. Microbiol.">
        <title>Complete genome sequence of Corynebacterium casei LMG S-19264T (=DSM 44701T), isolated from a smear-ripened cheese.</title>
        <authorList>
            <consortium name="US DOE Joint Genome Institute (JGI-PGF)"/>
            <person name="Walter F."/>
            <person name="Albersmeier A."/>
            <person name="Kalinowski J."/>
            <person name="Ruckert C."/>
        </authorList>
    </citation>
    <scope>NUCLEOTIDE SEQUENCE</scope>
    <source>
        <strain evidence="1">CGMCC 1.12921</strain>
    </source>
</reference>
<gene>
    <name evidence="1" type="ORF">GCM10011342_07840</name>
</gene>
<dbReference type="InterPro" id="IPR001969">
    <property type="entry name" value="Aspartic_peptidase_AS"/>
</dbReference>
<evidence type="ECO:0000313" key="2">
    <source>
        <dbReference type="Proteomes" id="UP000613582"/>
    </source>
</evidence>
<evidence type="ECO:0008006" key="3">
    <source>
        <dbReference type="Google" id="ProtNLM"/>
    </source>
</evidence>
<reference evidence="1" key="2">
    <citation type="submission" date="2020-09" db="EMBL/GenBank/DDBJ databases">
        <authorList>
            <person name="Sun Q."/>
            <person name="Zhou Y."/>
        </authorList>
    </citation>
    <scope>NUCLEOTIDE SEQUENCE</scope>
    <source>
        <strain evidence="1">CGMCC 1.12921</strain>
    </source>
</reference>
<dbReference type="CDD" id="cd05483">
    <property type="entry name" value="retropepsin_like_bacteria"/>
    <property type="match status" value="1"/>
</dbReference>
<dbReference type="GO" id="GO:0004190">
    <property type="term" value="F:aspartic-type endopeptidase activity"/>
    <property type="evidence" value="ECO:0007669"/>
    <property type="project" value="InterPro"/>
</dbReference>
<dbReference type="InterPro" id="IPR034122">
    <property type="entry name" value="Retropepsin-like_bacterial"/>
</dbReference>